<dbReference type="GO" id="GO:0003866">
    <property type="term" value="F:3-phosphoshikimate 1-carboxyvinyltransferase activity"/>
    <property type="evidence" value="ECO:0007669"/>
    <property type="project" value="UniProtKB-UniRule"/>
</dbReference>
<proteinExistence type="inferred from homology"/>
<evidence type="ECO:0000256" key="9">
    <source>
        <dbReference type="HAMAP-Rule" id="MF_00210"/>
    </source>
</evidence>
<evidence type="ECO:0000259" key="10">
    <source>
        <dbReference type="Pfam" id="PF00275"/>
    </source>
</evidence>
<evidence type="ECO:0000256" key="4">
    <source>
        <dbReference type="ARBA" id="ARBA00022490"/>
    </source>
</evidence>
<dbReference type="GO" id="GO:0009073">
    <property type="term" value="P:aromatic amino acid family biosynthetic process"/>
    <property type="evidence" value="ECO:0007669"/>
    <property type="project" value="UniProtKB-KW"/>
</dbReference>
<evidence type="ECO:0000256" key="5">
    <source>
        <dbReference type="ARBA" id="ARBA00022605"/>
    </source>
</evidence>
<dbReference type="PROSITE" id="PS00885">
    <property type="entry name" value="EPSP_SYNTHASE_2"/>
    <property type="match status" value="1"/>
</dbReference>
<comment type="catalytic activity">
    <reaction evidence="8">
        <text>3-phosphoshikimate + phosphoenolpyruvate = 5-O-(1-carboxyvinyl)-3-phosphoshikimate + phosphate</text>
        <dbReference type="Rhea" id="RHEA:21256"/>
        <dbReference type="ChEBI" id="CHEBI:43474"/>
        <dbReference type="ChEBI" id="CHEBI:57701"/>
        <dbReference type="ChEBI" id="CHEBI:58702"/>
        <dbReference type="ChEBI" id="CHEBI:145989"/>
        <dbReference type="EC" id="2.5.1.19"/>
    </reaction>
    <physiologicalReaction direction="left-to-right" evidence="8">
        <dbReference type="Rhea" id="RHEA:21257"/>
    </physiologicalReaction>
</comment>
<dbReference type="GO" id="GO:0009423">
    <property type="term" value="P:chorismate biosynthetic process"/>
    <property type="evidence" value="ECO:0007669"/>
    <property type="project" value="UniProtKB-UniRule"/>
</dbReference>
<dbReference type="EC" id="2.5.1.19" evidence="9"/>
<keyword evidence="5 9" id="KW-0028">Amino-acid biosynthesis</keyword>
<accession>A0A6L5XZC3</accession>
<feature type="binding site" evidence="9">
    <location>
        <position position="119"/>
    </location>
    <ligand>
        <name>phosphoenolpyruvate</name>
        <dbReference type="ChEBI" id="CHEBI:58702"/>
    </ligand>
</feature>
<feature type="binding site" evidence="9">
    <location>
        <position position="313"/>
    </location>
    <ligand>
        <name>3-phosphoshikimate</name>
        <dbReference type="ChEBI" id="CHEBI:145989"/>
    </ligand>
</feature>
<dbReference type="PANTHER" id="PTHR21090:SF5">
    <property type="entry name" value="PENTAFUNCTIONAL AROM POLYPEPTIDE"/>
    <property type="match status" value="1"/>
</dbReference>
<feature type="binding site" evidence="9">
    <location>
        <position position="19"/>
    </location>
    <ligand>
        <name>3-phosphoshikimate</name>
        <dbReference type="ChEBI" id="CHEBI:145989"/>
    </ligand>
</feature>
<keyword evidence="7 9" id="KW-0057">Aromatic amino acid biosynthesis</keyword>
<reference evidence="11 12" key="1">
    <citation type="submission" date="2019-08" db="EMBL/GenBank/DDBJ databases">
        <title>In-depth cultivation of the pig gut microbiome towards novel bacterial diversity and tailored functional studies.</title>
        <authorList>
            <person name="Wylensek D."/>
            <person name="Hitch T.C.A."/>
            <person name="Clavel T."/>
        </authorList>
    </citation>
    <scope>NUCLEOTIDE SEQUENCE [LARGE SCALE GENOMIC DNA]</scope>
    <source>
        <strain evidence="11 12">WCA-693-APC-MOT-I</strain>
    </source>
</reference>
<evidence type="ECO:0000256" key="8">
    <source>
        <dbReference type="ARBA" id="ARBA00044633"/>
    </source>
</evidence>
<dbReference type="EMBL" id="VUMT01000008">
    <property type="protein sequence ID" value="MSS63568.1"/>
    <property type="molecule type" value="Genomic_DNA"/>
</dbReference>
<dbReference type="PIRSF" id="PIRSF000505">
    <property type="entry name" value="EPSPS"/>
    <property type="match status" value="1"/>
</dbReference>
<keyword evidence="12" id="KW-1185">Reference proteome</keyword>
<comment type="caution">
    <text evidence="11">The sequence shown here is derived from an EMBL/GenBank/DDBJ whole genome shotgun (WGS) entry which is preliminary data.</text>
</comment>
<name>A0A6L5XZC3_9FIRM</name>
<gene>
    <name evidence="9 11" type="primary">aroA</name>
    <name evidence="11" type="ORF">FYJ58_06710</name>
</gene>
<dbReference type="FunFam" id="3.65.10.10:FF:000005">
    <property type="entry name" value="3-phosphoshikimate 1-carboxyvinyltransferase"/>
    <property type="match status" value="1"/>
</dbReference>
<protein>
    <recommendedName>
        <fullName evidence="9">3-phosphoshikimate 1-carboxyvinyltransferase</fullName>
        <ecNumber evidence="9">2.5.1.19</ecNumber>
    </recommendedName>
    <alternativeName>
        <fullName evidence="9">5-enolpyruvylshikimate-3-phosphate synthase</fullName>
        <shortName evidence="9">EPSP synthase</shortName>
        <shortName evidence="9">EPSPS</shortName>
    </alternativeName>
</protein>
<keyword evidence="6 9" id="KW-0808">Transferase</keyword>
<feature type="binding site" evidence="9">
    <location>
        <position position="164"/>
    </location>
    <ligand>
        <name>3-phosphoshikimate</name>
        <dbReference type="ChEBI" id="CHEBI:145989"/>
    </ligand>
</feature>
<dbReference type="AlphaFoldDB" id="A0A6L5XZC3"/>
<dbReference type="SUPFAM" id="SSF55205">
    <property type="entry name" value="EPT/RTPC-like"/>
    <property type="match status" value="1"/>
</dbReference>
<feature type="binding site" evidence="9">
    <location>
        <position position="19"/>
    </location>
    <ligand>
        <name>phosphoenolpyruvate</name>
        <dbReference type="ChEBI" id="CHEBI:58702"/>
    </ligand>
</feature>
<feature type="binding site" evidence="9">
    <location>
        <position position="344"/>
    </location>
    <ligand>
        <name>phosphoenolpyruvate</name>
        <dbReference type="ChEBI" id="CHEBI:58702"/>
    </ligand>
</feature>
<dbReference type="GO" id="GO:0005737">
    <property type="term" value="C:cytoplasm"/>
    <property type="evidence" value="ECO:0007669"/>
    <property type="project" value="UniProtKB-SubCell"/>
</dbReference>
<dbReference type="HAMAP" id="MF_00210">
    <property type="entry name" value="EPSP_synth"/>
    <property type="match status" value="1"/>
</dbReference>
<comment type="pathway">
    <text evidence="2 9">Metabolic intermediate biosynthesis; chorismate biosynthesis; chorismate from D-erythrose 4-phosphate and phosphoenolpyruvate: step 6/7.</text>
</comment>
<dbReference type="InterPro" id="IPR023193">
    <property type="entry name" value="EPSP_synthase_CS"/>
</dbReference>
<comment type="function">
    <text evidence="1 9">Catalyzes the transfer of the enolpyruvyl moiety of phosphoenolpyruvate (PEP) to the 5-hydroxyl of shikimate-3-phosphate (S3P) to produce enolpyruvyl shikimate-3-phosphate and inorganic phosphate.</text>
</comment>
<dbReference type="GO" id="GO:0008652">
    <property type="term" value="P:amino acid biosynthetic process"/>
    <property type="evidence" value="ECO:0007669"/>
    <property type="project" value="UniProtKB-KW"/>
</dbReference>
<sequence length="427" mass="45112">MNSITVSSLKGELSVPGDKSISHRAIMLGSLANGLTEITNFLDGEDCLSTIRCFKEMGIKITQTKDTVAITGNGLYNLSAPKSTLNVGNSGTTARLLSGILAGQTFESTITGDESIQSRPMKRIIEPLSSMGADIASIYGNDCAPLHIKGSKLTGISYQSPIASAQVKSSILFAGLYADGTTSVTEPYLSRNHSELMLQAFGANVKTENTTITITPSVNELAGQKIKVPGDISSAAYFIAAALIVPNSEIKLCNIGINPTRDGILQICQKMGADIKIENQHTTNGELVADLIVRSSSLTGTTIEGEIIPTLIDEIPIISVLACVANGTTIIKDAAELKVKESNRIDAMVKNLSKMGADITATEDGMIIHGGKPLHGTLIDSKKDHRVAMSCIIASLIADGPTGLSDFSCINISYPNFLNDLSKLHSQ</sequence>
<dbReference type="InterPro" id="IPR001986">
    <property type="entry name" value="Enolpyruvate_Tfrase_dom"/>
</dbReference>
<feature type="binding site" evidence="9">
    <location>
        <position position="386"/>
    </location>
    <ligand>
        <name>phosphoenolpyruvate</name>
        <dbReference type="ChEBI" id="CHEBI:58702"/>
    </ligand>
</feature>
<dbReference type="InterPro" id="IPR006264">
    <property type="entry name" value="EPSP_synthase"/>
</dbReference>
<comment type="subcellular location">
    <subcellularLocation>
        <location evidence="9">Cytoplasm</location>
    </subcellularLocation>
</comment>
<dbReference type="FunFam" id="3.65.10.10:FF:000006">
    <property type="entry name" value="3-phosphoshikimate 1-carboxyvinyltransferase"/>
    <property type="match status" value="1"/>
</dbReference>
<dbReference type="Gene3D" id="3.65.10.10">
    <property type="entry name" value="Enolpyruvate transferase domain"/>
    <property type="match status" value="2"/>
</dbReference>
<dbReference type="RefSeq" id="WP_154518969.1">
    <property type="nucleotide sequence ID" value="NZ_VUMT01000008.1"/>
</dbReference>
<dbReference type="Proteomes" id="UP000482209">
    <property type="component" value="Unassembled WGS sequence"/>
</dbReference>
<dbReference type="CDD" id="cd01556">
    <property type="entry name" value="EPSP_synthase"/>
    <property type="match status" value="1"/>
</dbReference>
<evidence type="ECO:0000313" key="12">
    <source>
        <dbReference type="Proteomes" id="UP000482209"/>
    </source>
</evidence>
<evidence type="ECO:0000313" key="11">
    <source>
        <dbReference type="EMBL" id="MSS63568.1"/>
    </source>
</evidence>
<dbReference type="InterPro" id="IPR036968">
    <property type="entry name" value="Enolpyruvate_Tfrase_sf"/>
</dbReference>
<dbReference type="Pfam" id="PF00275">
    <property type="entry name" value="EPSP_synthase"/>
    <property type="match status" value="1"/>
</dbReference>
<comment type="caution">
    <text evidence="9">Lacks conserved residue(s) required for the propagation of feature annotation.</text>
</comment>
<feature type="binding site" evidence="9">
    <location>
        <position position="20"/>
    </location>
    <ligand>
        <name>3-phosphoshikimate</name>
        <dbReference type="ChEBI" id="CHEBI:145989"/>
    </ligand>
</feature>
<keyword evidence="4 9" id="KW-0963">Cytoplasm</keyword>
<evidence type="ECO:0000256" key="1">
    <source>
        <dbReference type="ARBA" id="ARBA00002174"/>
    </source>
</evidence>
<organism evidence="11 12">
    <name type="scientific">Velocimicrobium porci</name>
    <dbReference type="NCBI Taxonomy" id="2606634"/>
    <lineage>
        <taxon>Bacteria</taxon>
        <taxon>Bacillati</taxon>
        <taxon>Bacillota</taxon>
        <taxon>Clostridia</taxon>
        <taxon>Lachnospirales</taxon>
        <taxon>Lachnospiraceae</taxon>
        <taxon>Velocimicrobium</taxon>
    </lineage>
</organism>
<evidence type="ECO:0000256" key="7">
    <source>
        <dbReference type="ARBA" id="ARBA00023141"/>
    </source>
</evidence>
<evidence type="ECO:0000256" key="6">
    <source>
        <dbReference type="ARBA" id="ARBA00022679"/>
    </source>
</evidence>
<evidence type="ECO:0000256" key="3">
    <source>
        <dbReference type="ARBA" id="ARBA00009948"/>
    </source>
</evidence>
<feature type="domain" description="Enolpyruvate transferase" evidence="10">
    <location>
        <begin position="7"/>
        <end position="421"/>
    </location>
</feature>
<dbReference type="NCBIfam" id="TIGR01356">
    <property type="entry name" value="aroA"/>
    <property type="match status" value="1"/>
</dbReference>
<comment type="similarity">
    <text evidence="3 9">Belongs to the EPSP synthase family.</text>
</comment>
<feature type="binding site" evidence="9">
    <location>
        <position position="91"/>
    </location>
    <ligand>
        <name>phosphoenolpyruvate</name>
        <dbReference type="ChEBI" id="CHEBI:58702"/>
    </ligand>
</feature>
<dbReference type="PANTHER" id="PTHR21090">
    <property type="entry name" value="AROM/DEHYDROQUINATE SYNTHASE"/>
    <property type="match status" value="1"/>
</dbReference>
<feature type="binding site" evidence="9">
    <location>
        <position position="166"/>
    </location>
    <ligand>
        <name>3-phosphoshikimate</name>
        <dbReference type="ChEBI" id="CHEBI:145989"/>
    </ligand>
</feature>
<evidence type="ECO:0000256" key="2">
    <source>
        <dbReference type="ARBA" id="ARBA00004811"/>
    </source>
</evidence>
<dbReference type="UniPathway" id="UPA00053">
    <property type="reaction ID" value="UER00089"/>
</dbReference>
<feature type="binding site" evidence="9">
    <location>
        <position position="24"/>
    </location>
    <ligand>
        <name>3-phosphoshikimate</name>
        <dbReference type="ChEBI" id="CHEBI:145989"/>
    </ligand>
</feature>
<comment type="subunit">
    <text evidence="9">Monomer.</text>
</comment>
<dbReference type="InterPro" id="IPR013792">
    <property type="entry name" value="RNA3'P_cycl/enolpyr_Trfase_a/b"/>
</dbReference>
<feature type="binding site" evidence="9">
    <location>
        <position position="166"/>
    </location>
    <ligand>
        <name>phosphoenolpyruvate</name>
        <dbReference type="ChEBI" id="CHEBI:58702"/>
    </ligand>
</feature>
<feature type="binding site" evidence="9">
    <location>
        <position position="340"/>
    </location>
    <ligand>
        <name>3-phosphoshikimate</name>
        <dbReference type="ChEBI" id="CHEBI:145989"/>
    </ligand>
</feature>
<feature type="active site" description="Proton acceptor" evidence="9">
    <location>
        <position position="313"/>
    </location>
</feature>
<dbReference type="PROSITE" id="PS00104">
    <property type="entry name" value="EPSP_SYNTHASE_1"/>
    <property type="match status" value="1"/>
</dbReference>